<dbReference type="SUPFAM" id="SSF81343">
    <property type="entry name" value="Fumarate reductase respiratory complex transmembrane subunits"/>
    <property type="match status" value="1"/>
</dbReference>
<evidence type="ECO:0008006" key="3">
    <source>
        <dbReference type="Google" id="ProtNLM"/>
    </source>
</evidence>
<accession>A0A644VTH3</accession>
<feature type="transmembrane region" description="Helical" evidence="1">
    <location>
        <begin position="92"/>
        <end position="111"/>
    </location>
</feature>
<name>A0A644VTH3_9ZZZZ</name>
<feature type="transmembrane region" description="Helical" evidence="1">
    <location>
        <begin position="153"/>
        <end position="174"/>
    </location>
</feature>
<dbReference type="GO" id="GO:0016020">
    <property type="term" value="C:membrane"/>
    <property type="evidence" value="ECO:0007669"/>
    <property type="project" value="InterPro"/>
</dbReference>
<comment type="caution">
    <text evidence="2">The sequence shown here is derived from an EMBL/GenBank/DDBJ whole genome shotgun (WGS) entry which is preliminary data.</text>
</comment>
<sequence length="230" mass="25687">MSITGAMLVLFLLFHSIMNFVAIINPYAYDAICAFLGANWYALVATSGLAAGFVIHILYAFFLSLQNMRARGNDRYAVTSKQKGVSWASQNMLILGVVILGFLALHLFQFWSKMQLVELMHKVGAHSDEEAVKLAAKGAHWVQHYFSQPVYSVLYIVWLVALWYHLTHGVWSSLQSLGLNNKTWLPRVKSISNVVATIIILLFISIPVCGLLEAGPLFSPNSTYHPFPNL</sequence>
<protein>
    <recommendedName>
        <fullName evidence="3">Succinate dehydrogenase/fumarate reductase cytochrome b subunit</fullName>
    </recommendedName>
</protein>
<evidence type="ECO:0000313" key="2">
    <source>
        <dbReference type="EMBL" id="MPL94668.1"/>
    </source>
</evidence>
<dbReference type="AlphaFoldDB" id="A0A644VTH3"/>
<feature type="transmembrane region" description="Helical" evidence="1">
    <location>
        <begin position="194"/>
        <end position="218"/>
    </location>
</feature>
<feature type="transmembrane region" description="Helical" evidence="1">
    <location>
        <begin position="7"/>
        <end position="28"/>
    </location>
</feature>
<proteinExistence type="predicted"/>
<dbReference type="NCBIfam" id="TIGR02046">
    <property type="entry name" value="sdhC_b558_fam"/>
    <property type="match status" value="1"/>
</dbReference>
<organism evidence="2">
    <name type="scientific">bioreactor metagenome</name>
    <dbReference type="NCBI Taxonomy" id="1076179"/>
    <lineage>
        <taxon>unclassified sequences</taxon>
        <taxon>metagenomes</taxon>
        <taxon>ecological metagenomes</taxon>
    </lineage>
</organism>
<dbReference type="InterPro" id="IPR034804">
    <property type="entry name" value="SQR/QFR_C/D"/>
</dbReference>
<keyword evidence="1" id="KW-1133">Transmembrane helix</keyword>
<dbReference type="CDD" id="cd03498">
    <property type="entry name" value="SQR_TypeB_2_TM"/>
    <property type="match status" value="1"/>
</dbReference>
<dbReference type="EMBL" id="VSSQ01000437">
    <property type="protein sequence ID" value="MPL94668.1"/>
    <property type="molecule type" value="Genomic_DNA"/>
</dbReference>
<keyword evidence="1" id="KW-0812">Transmembrane</keyword>
<gene>
    <name evidence="2" type="ORF">SDC9_40823</name>
</gene>
<evidence type="ECO:0000256" key="1">
    <source>
        <dbReference type="SAM" id="Phobius"/>
    </source>
</evidence>
<keyword evidence="1" id="KW-0472">Membrane</keyword>
<dbReference type="InterPro" id="IPR011138">
    <property type="entry name" value="Cytochrome_b-558"/>
</dbReference>
<feature type="transmembrane region" description="Helical" evidence="1">
    <location>
        <begin position="40"/>
        <end position="65"/>
    </location>
</feature>
<dbReference type="Gene3D" id="1.20.1300.10">
    <property type="entry name" value="Fumarate reductase/succinate dehydrogenase, transmembrane subunit"/>
    <property type="match status" value="1"/>
</dbReference>
<reference evidence="2" key="1">
    <citation type="submission" date="2019-08" db="EMBL/GenBank/DDBJ databases">
        <authorList>
            <person name="Kucharzyk K."/>
            <person name="Murdoch R.W."/>
            <person name="Higgins S."/>
            <person name="Loffler F."/>
        </authorList>
    </citation>
    <scope>NUCLEOTIDE SEQUENCE</scope>
</reference>